<evidence type="ECO:0000313" key="6">
    <source>
        <dbReference type="RefSeq" id="XP_010415246.1"/>
    </source>
</evidence>
<dbReference type="InterPro" id="IPR008978">
    <property type="entry name" value="HSP20-like_chaperone"/>
</dbReference>
<dbReference type="InterPro" id="IPR031107">
    <property type="entry name" value="Small_HSP"/>
</dbReference>
<dbReference type="GeneID" id="104701292"/>
<dbReference type="InterPro" id="IPR002068">
    <property type="entry name" value="A-crystallin/Hsp20_dom"/>
</dbReference>
<dbReference type="Proteomes" id="UP000694864">
    <property type="component" value="Chromosome 1"/>
</dbReference>
<sequence>MIYIAKLPLLSRVETKKMSIVPINERRRLSPGERIYELMNTFLDFSSSPPLSLSHHFPSLSTVETQLNWTETPTAHVFKAYLPGLSQDEAIVFVDDEGYLQICTGDNKFMSRFKLPNNALTDQVTAWMEDGYLVVFVAKDGSSSPSQLPEIEENRNVRVVEITGDDD</sequence>
<feature type="domain" description="SHSP" evidence="4">
    <location>
        <begin position="58"/>
        <end position="154"/>
    </location>
</feature>
<organism evidence="5 6">
    <name type="scientific">Camelina sativa</name>
    <name type="common">False flax</name>
    <name type="synonym">Myagrum sativum</name>
    <dbReference type="NCBI Taxonomy" id="90675"/>
    <lineage>
        <taxon>Eukaryota</taxon>
        <taxon>Viridiplantae</taxon>
        <taxon>Streptophyta</taxon>
        <taxon>Embryophyta</taxon>
        <taxon>Tracheophyta</taxon>
        <taxon>Spermatophyta</taxon>
        <taxon>Magnoliopsida</taxon>
        <taxon>eudicotyledons</taxon>
        <taxon>Gunneridae</taxon>
        <taxon>Pentapetalae</taxon>
        <taxon>rosids</taxon>
        <taxon>malvids</taxon>
        <taxon>Brassicales</taxon>
        <taxon>Brassicaceae</taxon>
        <taxon>Camelineae</taxon>
        <taxon>Camelina</taxon>
    </lineage>
</organism>
<evidence type="ECO:0000313" key="5">
    <source>
        <dbReference type="Proteomes" id="UP000694864"/>
    </source>
</evidence>
<dbReference type="Gene3D" id="2.60.40.790">
    <property type="match status" value="1"/>
</dbReference>
<proteinExistence type="inferred from homology"/>
<protein>
    <submittedName>
        <fullName evidence="6">18.5 kDa class IV heat shock protein-like</fullName>
    </submittedName>
</protein>
<reference evidence="6" key="2">
    <citation type="submission" date="2025-08" db="UniProtKB">
        <authorList>
            <consortium name="RefSeq"/>
        </authorList>
    </citation>
    <scope>IDENTIFICATION</scope>
    <source>
        <tissue evidence="6">Leaf</tissue>
    </source>
</reference>
<dbReference type="SUPFAM" id="SSF49764">
    <property type="entry name" value="HSP20-like chaperones"/>
    <property type="match status" value="1"/>
</dbReference>
<name>A0ABM0SRW0_CAMSA</name>
<gene>
    <name evidence="6" type="primary">LOC104701292</name>
</gene>
<dbReference type="PANTHER" id="PTHR11527">
    <property type="entry name" value="HEAT-SHOCK PROTEIN 20 FAMILY MEMBER"/>
    <property type="match status" value="1"/>
</dbReference>
<evidence type="ECO:0000256" key="2">
    <source>
        <dbReference type="PROSITE-ProRule" id="PRU00285"/>
    </source>
</evidence>
<reference evidence="5" key="1">
    <citation type="journal article" date="2014" name="Nat. Commun.">
        <title>The emerging biofuel crop Camelina sativa retains a highly undifferentiated hexaploid genome structure.</title>
        <authorList>
            <person name="Kagale S."/>
            <person name="Koh C."/>
            <person name="Nixon J."/>
            <person name="Bollina V."/>
            <person name="Clarke W.E."/>
            <person name="Tuteja R."/>
            <person name="Spillane C."/>
            <person name="Robinson S.J."/>
            <person name="Links M.G."/>
            <person name="Clarke C."/>
            <person name="Higgins E.E."/>
            <person name="Huebert T."/>
            <person name="Sharpe A.G."/>
            <person name="Parkin I.A."/>
        </authorList>
    </citation>
    <scope>NUCLEOTIDE SEQUENCE [LARGE SCALE GENOMIC DNA]</scope>
    <source>
        <strain evidence="5">cv. DH55</strain>
    </source>
</reference>
<keyword evidence="5" id="KW-1185">Reference proteome</keyword>
<evidence type="ECO:0000259" key="4">
    <source>
        <dbReference type="PROSITE" id="PS01031"/>
    </source>
</evidence>
<dbReference type="Pfam" id="PF00011">
    <property type="entry name" value="HSP20"/>
    <property type="match status" value="1"/>
</dbReference>
<evidence type="ECO:0000256" key="3">
    <source>
        <dbReference type="RuleBase" id="RU003616"/>
    </source>
</evidence>
<comment type="similarity">
    <text evidence="2 3">Belongs to the small heat shock protein (HSP20) family.</text>
</comment>
<keyword evidence="1" id="KW-0346">Stress response</keyword>
<evidence type="ECO:0000256" key="1">
    <source>
        <dbReference type="ARBA" id="ARBA00023016"/>
    </source>
</evidence>
<dbReference type="RefSeq" id="XP_010415246.1">
    <property type="nucleotide sequence ID" value="XM_010416944.2"/>
</dbReference>
<accession>A0ABM0SRW0</accession>
<dbReference type="PROSITE" id="PS01031">
    <property type="entry name" value="SHSP"/>
    <property type="match status" value="1"/>
</dbReference>